<evidence type="ECO:0000259" key="3">
    <source>
        <dbReference type="PROSITE" id="PS51462"/>
    </source>
</evidence>
<dbReference type="EMBL" id="CP018180">
    <property type="protein sequence ID" value="AUJ33240.1"/>
    <property type="molecule type" value="Genomic_DNA"/>
</dbReference>
<dbReference type="GeneID" id="78520901"/>
<dbReference type="Gene3D" id="3.90.79.10">
    <property type="entry name" value="Nucleoside Triphosphate Pyrophosphohydrolase"/>
    <property type="match status" value="1"/>
</dbReference>
<dbReference type="AlphaFoldDB" id="A0A3Q8CN66"/>
<keyword evidence="5" id="KW-1185">Reference proteome</keyword>
<evidence type="ECO:0000313" key="4">
    <source>
        <dbReference type="EMBL" id="AUJ33240.1"/>
    </source>
</evidence>
<evidence type="ECO:0000313" key="5">
    <source>
        <dbReference type="Proteomes" id="UP000324497"/>
    </source>
</evidence>
<reference evidence="4 5" key="1">
    <citation type="submission" date="2016-11" db="EMBL/GenBank/DDBJ databases">
        <title>Interaction between Lactobacillus species and yeast in water kefir.</title>
        <authorList>
            <person name="Behr J."/>
            <person name="Xu D."/>
            <person name="Vogel R.F."/>
        </authorList>
    </citation>
    <scope>NUCLEOTIDE SEQUENCE [LARGE SCALE GENOMIC DNA]</scope>
    <source>
        <strain evidence="4 5">TMW 1.1827</strain>
    </source>
</reference>
<dbReference type="PROSITE" id="PS51462">
    <property type="entry name" value="NUDIX"/>
    <property type="match status" value="1"/>
</dbReference>
<proteinExistence type="predicted"/>
<keyword evidence="2" id="KW-0378">Hydrolase</keyword>
<dbReference type="RefSeq" id="WP_057884847.1">
    <property type="nucleotide sequence ID" value="NZ_CP018180.1"/>
</dbReference>
<dbReference type="InterPro" id="IPR015797">
    <property type="entry name" value="NUDIX_hydrolase-like_dom_sf"/>
</dbReference>
<comment type="cofactor">
    <cofactor evidence="1">
        <name>Mg(2+)</name>
        <dbReference type="ChEBI" id="CHEBI:18420"/>
    </cofactor>
</comment>
<protein>
    <submittedName>
        <fullName evidence="4">ADP-ribose pyrophosphatase</fullName>
    </submittedName>
</protein>
<feature type="domain" description="Nudix hydrolase" evidence="3">
    <location>
        <begin position="10"/>
        <end position="141"/>
    </location>
</feature>
<dbReference type="InterPro" id="IPR000086">
    <property type="entry name" value="NUDIX_hydrolase_dom"/>
</dbReference>
<dbReference type="SUPFAM" id="SSF55811">
    <property type="entry name" value="Nudix"/>
    <property type="match status" value="1"/>
</dbReference>
<accession>A0A3Q8CN66</accession>
<dbReference type="CDD" id="cd04677">
    <property type="entry name" value="NUDIX_Hydrolase"/>
    <property type="match status" value="1"/>
</dbReference>
<dbReference type="InterPro" id="IPR020476">
    <property type="entry name" value="Nudix_hydrolase"/>
</dbReference>
<dbReference type="PANTHER" id="PTHR43046:SF2">
    <property type="entry name" value="8-OXO-DGTP DIPHOSPHATASE-RELATED"/>
    <property type="match status" value="1"/>
</dbReference>
<sequence>MIRELVGNTPIILNVAAGVVMNQHNEVLLNLRTDSHNWSLPGGFLEYGETYRQACLREMKEDSGLDVEIVKLLKTFDKGTATYPNGDVAQTITELFLVKPIGGHLLTEKTDETLALQYFSLANLPPLFNQQTIDILTWLRKSY</sequence>
<organism evidence="4 5">
    <name type="scientific">Liquorilactobacillus nagelii</name>
    <dbReference type="NCBI Taxonomy" id="82688"/>
    <lineage>
        <taxon>Bacteria</taxon>
        <taxon>Bacillati</taxon>
        <taxon>Bacillota</taxon>
        <taxon>Bacilli</taxon>
        <taxon>Lactobacillales</taxon>
        <taxon>Lactobacillaceae</taxon>
        <taxon>Liquorilactobacillus</taxon>
    </lineage>
</organism>
<dbReference type="GO" id="GO:0016787">
    <property type="term" value="F:hydrolase activity"/>
    <property type="evidence" value="ECO:0007669"/>
    <property type="project" value="UniProtKB-KW"/>
</dbReference>
<name>A0A3Q8CN66_9LACO</name>
<dbReference type="PANTHER" id="PTHR43046">
    <property type="entry name" value="GDP-MANNOSE MANNOSYL HYDROLASE"/>
    <property type="match status" value="1"/>
</dbReference>
<evidence type="ECO:0000256" key="2">
    <source>
        <dbReference type="ARBA" id="ARBA00022801"/>
    </source>
</evidence>
<evidence type="ECO:0000256" key="1">
    <source>
        <dbReference type="ARBA" id="ARBA00001946"/>
    </source>
</evidence>
<dbReference type="Pfam" id="PF00293">
    <property type="entry name" value="NUDIX"/>
    <property type="match status" value="1"/>
</dbReference>
<dbReference type="KEGG" id="lng:BSQ50_08200"/>
<dbReference type="PRINTS" id="PR00502">
    <property type="entry name" value="NUDIXFAMILY"/>
</dbReference>
<gene>
    <name evidence="4" type="ORF">BSQ50_08200</name>
</gene>
<dbReference type="Proteomes" id="UP000324497">
    <property type="component" value="Chromosome"/>
</dbReference>